<comment type="caution">
    <text evidence="10">Lacks conserved residue(s) required for the propagation of feature annotation.</text>
</comment>
<evidence type="ECO:0000256" key="13">
    <source>
        <dbReference type="PIRSR" id="PIRSR000382-3"/>
    </source>
</evidence>
<dbReference type="CDD" id="cd03311">
    <property type="entry name" value="CIMS_C_terminal_like"/>
    <property type="match status" value="1"/>
</dbReference>
<feature type="binding site" evidence="10">
    <location>
        <position position="603"/>
    </location>
    <ligand>
        <name>5-methyltetrahydropteroyltri-L-glutamate</name>
        <dbReference type="ChEBI" id="CHEBI:58207"/>
    </ligand>
</feature>
<name>B1I638_DESAP</name>
<dbReference type="Pfam" id="PF08267">
    <property type="entry name" value="Meth_synt_1"/>
    <property type="match status" value="1"/>
</dbReference>
<evidence type="ECO:0000256" key="3">
    <source>
        <dbReference type="ARBA" id="ARBA00009553"/>
    </source>
</evidence>
<feature type="domain" description="Cobalamin-independent methionine synthase MetE N-terminal" evidence="15">
    <location>
        <begin position="4"/>
        <end position="303"/>
    </location>
</feature>
<feature type="binding site" evidence="10">
    <location>
        <position position="482"/>
    </location>
    <ligand>
        <name>L-homocysteine</name>
        <dbReference type="ChEBI" id="CHEBI:58199"/>
    </ligand>
</feature>
<evidence type="ECO:0000256" key="2">
    <source>
        <dbReference type="ARBA" id="ARBA00004681"/>
    </source>
</evidence>
<dbReference type="HAMAP" id="MF_00172">
    <property type="entry name" value="Meth_synth"/>
    <property type="match status" value="1"/>
</dbReference>
<feature type="binding site" evidence="11">
    <location>
        <position position="114"/>
    </location>
    <ligand>
        <name>5-methyltetrahydropteroyltri-L-glutamate</name>
        <dbReference type="ChEBI" id="CHEBI:58207"/>
    </ligand>
</feature>
<feature type="binding site" evidence="10 11">
    <location>
        <begin position="513"/>
        <end position="514"/>
    </location>
    <ligand>
        <name>5-methyltetrahydropteroyltri-L-glutamate</name>
        <dbReference type="ChEBI" id="CHEBI:58207"/>
    </ligand>
</feature>
<keyword evidence="8 10" id="KW-0862">Zinc</keyword>
<evidence type="ECO:0000256" key="1">
    <source>
        <dbReference type="ARBA" id="ARBA00002777"/>
    </source>
</evidence>
<feature type="binding site" evidence="12">
    <location>
        <position position="641"/>
    </location>
    <ligand>
        <name>Zn(2+)</name>
        <dbReference type="ChEBI" id="CHEBI:29105"/>
        <label>1</label>
        <note>catalytic</note>
    </ligand>
</feature>
<evidence type="ECO:0000256" key="9">
    <source>
        <dbReference type="ARBA" id="ARBA00023167"/>
    </source>
</evidence>
<comment type="similarity">
    <text evidence="3 10">Belongs to the vitamin-B12 independent methionine synthase family.</text>
</comment>
<evidence type="ECO:0000256" key="8">
    <source>
        <dbReference type="ARBA" id="ARBA00022833"/>
    </source>
</evidence>
<feature type="binding site" evidence="10 11">
    <location>
        <position position="559"/>
    </location>
    <ligand>
        <name>5-methyltetrahydropteroyltri-L-glutamate</name>
        <dbReference type="ChEBI" id="CHEBI:58207"/>
    </ligand>
</feature>
<organism evidence="16 17">
    <name type="scientific">Desulforudis audaxviator (strain MP104C)</name>
    <dbReference type="NCBI Taxonomy" id="477974"/>
    <lineage>
        <taxon>Bacteria</taxon>
        <taxon>Bacillati</taxon>
        <taxon>Bacillota</taxon>
        <taxon>Clostridia</taxon>
        <taxon>Thermoanaerobacterales</taxon>
        <taxon>Candidatus Desulforudaceae</taxon>
        <taxon>Candidatus Desulforudis</taxon>
    </lineage>
</organism>
<evidence type="ECO:0000256" key="6">
    <source>
        <dbReference type="ARBA" id="ARBA00022679"/>
    </source>
</evidence>
<feature type="binding site" evidence="10 11">
    <location>
        <begin position="429"/>
        <end position="431"/>
    </location>
    <ligand>
        <name>L-methionine</name>
        <dbReference type="ChEBI" id="CHEBI:57844"/>
    </ligand>
</feature>
<dbReference type="Gene3D" id="3.20.20.210">
    <property type="match status" value="2"/>
</dbReference>
<reference evidence="16 17" key="2">
    <citation type="journal article" date="2008" name="Science">
        <title>Environmental genomics reveals a single-species ecosystem deep within Earth.</title>
        <authorList>
            <person name="Chivian D."/>
            <person name="Brodie E.L."/>
            <person name="Alm E.J."/>
            <person name="Culley D.E."/>
            <person name="Dehal P.S."/>
            <person name="Desantis T.Z."/>
            <person name="Gihring T.M."/>
            <person name="Lapidus A."/>
            <person name="Lin L.H."/>
            <person name="Lowry S.R."/>
            <person name="Moser D.P."/>
            <person name="Richardson P.M."/>
            <person name="Southam G."/>
            <person name="Wanger G."/>
            <person name="Pratt L.M."/>
            <person name="Andersen G.L."/>
            <person name="Hazen T.C."/>
            <person name="Brockman F.J."/>
            <person name="Arkin A.P."/>
            <person name="Onstott T.C."/>
        </authorList>
    </citation>
    <scope>NUCLEOTIDE SEQUENCE [LARGE SCALE GENOMIC DNA]</scope>
    <source>
        <strain evidence="16 17">MP104C</strain>
    </source>
</reference>
<dbReference type="GO" id="GO:0003871">
    <property type="term" value="F:5-methyltetrahydropteroyltriglutamate-homocysteine S-methyltransferase activity"/>
    <property type="evidence" value="ECO:0007669"/>
    <property type="project" value="UniProtKB-UniRule"/>
</dbReference>
<dbReference type="UniPathway" id="UPA00051">
    <property type="reaction ID" value="UER00082"/>
</dbReference>
<evidence type="ECO:0000256" key="5">
    <source>
        <dbReference type="ARBA" id="ARBA00022605"/>
    </source>
</evidence>
<sequence length="754" mass="84851">MLVSNIGYPRMGRERTLKKLLEGYWGRVLDEEGLLAGAARLEEAHWRQQVRLGVELVPVGDLSLYDHVLDTAVMFGLVPERFEKAGDGLSLYFAMARGGPNAPACAMRKWFNTNYHYIAPEWERKPVLVKNLPLQAYLRAKDTLNGNAKPVLLGPFTLIKLSKNAPEWRRALYELSPLYAQVLRELDAAGATWVQVDEPSLILDVTEEEAKALAAAYRKITEGLRGLKIMLQTYFGGLSQYARLMALPVDGLGLDFVHGYPENIANLERHGFPPDKWLGLGIVDGRNIWRTNLRQKLDLLHKVFPYVPATRIWLQPSCSLLHLPVSAADESHLPSALRQGIAFADERLTELRALARAVKEGETVVAAELAAADQAQRALAELSGRVVPAVRMRVSALKETDFQRTAPYAERRKLQSRRLALPLFPTTTIGSFPQTPEVRAARARRRRGEVSKEQYDAFIRGQIAEWVRIQEQLGLDVLVHGEFERNDMVEYFATRLQGFAVTSNAWVQSYGSRCVKPPILFGDVYRDTPLTLAEALYAQSLTPQPVKGILTGPVTMLNWSFVREDLESDQIAYQVALAIRDEIVDLEKAGLAIIQVDEPALREGLPLRTEERAPYLSWAVSAFRLATGGACPETQIHTHMCYVEFGDILEAIEAMDADVISIETARRGGFLEVFKRSAYHRDIGLGVYDVHSPRVPEVEDMERVIRQALDVFRPEQLWVNPDCGLKTRQQKEVAAALKRMVKAARRLRTEYRPD</sequence>
<feature type="binding site" evidence="10">
    <location>
        <position position="109"/>
    </location>
    <ligand>
        <name>5-methyltetrahydropteroyltri-L-glutamate</name>
        <dbReference type="ChEBI" id="CHEBI:58207"/>
    </ligand>
</feature>
<keyword evidence="10" id="KW-0677">Repeat</keyword>
<evidence type="ECO:0000259" key="15">
    <source>
        <dbReference type="Pfam" id="PF08267"/>
    </source>
</evidence>
<evidence type="ECO:0000313" key="16">
    <source>
        <dbReference type="EMBL" id="ACA60487.1"/>
    </source>
</evidence>
<evidence type="ECO:0000256" key="12">
    <source>
        <dbReference type="PIRSR" id="PIRSR000382-2"/>
    </source>
</evidence>
<evidence type="ECO:0000256" key="11">
    <source>
        <dbReference type="PIRSR" id="PIRSR000382-1"/>
    </source>
</evidence>
<dbReference type="InterPro" id="IPR002629">
    <property type="entry name" value="Met_Synth_C/arc"/>
</dbReference>
<dbReference type="OrthoDB" id="244285at2"/>
<keyword evidence="17" id="KW-1185">Reference proteome</keyword>
<dbReference type="GO" id="GO:0032259">
    <property type="term" value="P:methylation"/>
    <property type="evidence" value="ECO:0007669"/>
    <property type="project" value="UniProtKB-KW"/>
</dbReference>
<keyword evidence="5 10" id="KW-0028">Amino-acid biosynthesis</keyword>
<gene>
    <name evidence="10" type="primary">metE</name>
    <name evidence="16" type="ordered locus">Daud_1996</name>
</gene>
<feature type="domain" description="Cobalamin-independent methionine synthase MetE C-terminal/archaeal" evidence="14">
    <location>
        <begin position="424"/>
        <end position="745"/>
    </location>
</feature>
<dbReference type="eggNOG" id="COG0620">
    <property type="taxonomic scope" value="Bacteria"/>
</dbReference>
<dbReference type="Proteomes" id="UP000008544">
    <property type="component" value="Chromosome"/>
</dbReference>
<dbReference type="NCBIfam" id="TIGR01371">
    <property type="entry name" value="met_syn_B12ind"/>
    <property type="match status" value="1"/>
</dbReference>
<feature type="active site" description="Proton donor" evidence="10 13">
    <location>
        <position position="691"/>
    </location>
</feature>
<feature type="binding site" evidence="10 11">
    <location>
        <begin position="429"/>
        <end position="431"/>
    </location>
    <ligand>
        <name>L-homocysteine</name>
        <dbReference type="ChEBI" id="CHEBI:58199"/>
    </ligand>
</feature>
<feature type="binding site" evidence="12">
    <location>
        <position position="723"/>
    </location>
    <ligand>
        <name>Zn(2+)</name>
        <dbReference type="ChEBI" id="CHEBI:29105"/>
        <label>1</label>
        <note>catalytic</note>
    </ligand>
</feature>
<dbReference type="PANTHER" id="PTHR30519">
    <property type="entry name" value="5-METHYLTETRAHYDROPTEROYLTRIGLUTAMATE--HOMOCYSTEINE METHYLTRANSFERASE"/>
    <property type="match status" value="1"/>
</dbReference>
<feature type="binding site" evidence="10">
    <location>
        <position position="723"/>
    </location>
    <ligand>
        <name>Zn(2+)</name>
        <dbReference type="ChEBI" id="CHEBI:29105"/>
        <note>catalytic</note>
    </ligand>
</feature>
<keyword evidence="7 10" id="KW-0479">Metal-binding</keyword>
<reference evidence="17" key="1">
    <citation type="submission" date="2007-10" db="EMBL/GenBank/DDBJ databases">
        <title>Complete sequence of chromosome of Desulforudis audaxviator MP104C.</title>
        <authorList>
            <person name="Copeland A."/>
            <person name="Lucas S."/>
            <person name="Lapidus A."/>
            <person name="Barry K."/>
            <person name="Glavina del Rio T."/>
            <person name="Dalin E."/>
            <person name="Tice H."/>
            <person name="Bruce D."/>
            <person name="Pitluck S."/>
            <person name="Lowry S.R."/>
            <person name="Larimer F."/>
            <person name="Land M.L."/>
            <person name="Hauser L."/>
            <person name="Kyrpides N."/>
            <person name="Ivanova N.N."/>
            <person name="Richardson P."/>
        </authorList>
    </citation>
    <scope>NUCLEOTIDE SEQUENCE [LARGE SCALE GENOMIC DNA]</scope>
    <source>
        <strain evidence="17">MP104C</strain>
    </source>
</reference>
<keyword evidence="4 10" id="KW-0489">Methyltransferase</keyword>
<comment type="cofactor">
    <cofactor evidence="10">
        <name>Zn(2+)</name>
        <dbReference type="ChEBI" id="CHEBI:29105"/>
    </cofactor>
    <text evidence="10">Binds 1 zinc ion per subunit.</text>
</comment>
<dbReference type="InterPro" id="IPR013215">
    <property type="entry name" value="Cbl-indep_Met_Synth_N"/>
</dbReference>
<accession>B1I638</accession>
<feature type="binding site" evidence="10">
    <location>
        <position position="639"/>
    </location>
    <ligand>
        <name>Zn(2+)</name>
        <dbReference type="ChEBI" id="CHEBI:29105"/>
        <note>catalytic</note>
    </ligand>
</feature>
<feature type="binding site" evidence="10">
    <location>
        <position position="663"/>
    </location>
    <ligand>
        <name>Zn(2+)</name>
        <dbReference type="ChEBI" id="CHEBI:29105"/>
        <note>catalytic</note>
    </ligand>
</feature>
<comment type="function">
    <text evidence="1 10">Catalyzes the transfer of a methyl group from 5-methyltetrahydrofolate to homocysteine resulting in methionine formation.</text>
</comment>
<protein>
    <recommendedName>
        <fullName evidence="10">5-methyltetrahydropteroyltriglutamate--homocysteine methyltransferase</fullName>
        <ecNumber evidence="10">2.1.1.14</ecNumber>
    </recommendedName>
    <alternativeName>
        <fullName evidence="10">Cobalamin-independent methionine synthase</fullName>
    </alternativeName>
    <alternativeName>
        <fullName evidence="10">Methionine synthase, vitamin-B12 independent isozyme</fullName>
    </alternativeName>
</protein>
<dbReference type="EC" id="2.1.1.14" evidence="10"/>
<dbReference type="RefSeq" id="WP_012303062.1">
    <property type="nucleotide sequence ID" value="NC_010424.1"/>
</dbReference>
<feature type="binding site" evidence="11">
    <location>
        <position position="18"/>
    </location>
    <ligand>
        <name>5-methyltetrahydropteroyltri-L-glutamate</name>
        <dbReference type="ChEBI" id="CHEBI:58207"/>
    </ligand>
</feature>
<dbReference type="HOGENOM" id="CLU_013175_0_0_9"/>
<dbReference type="CDD" id="cd03312">
    <property type="entry name" value="CIMS_N_terminal_like"/>
    <property type="match status" value="1"/>
</dbReference>
<feature type="binding site" evidence="10">
    <location>
        <position position="641"/>
    </location>
    <ligand>
        <name>Zn(2+)</name>
        <dbReference type="ChEBI" id="CHEBI:29105"/>
        <note>catalytic</note>
    </ligand>
</feature>
<dbReference type="KEGG" id="dau:Daud_1996"/>
<dbReference type="GO" id="GO:0008270">
    <property type="term" value="F:zinc ion binding"/>
    <property type="evidence" value="ECO:0007669"/>
    <property type="project" value="InterPro"/>
</dbReference>
<feature type="binding site" evidence="12">
    <location>
        <position position="663"/>
    </location>
    <ligand>
        <name>Zn(2+)</name>
        <dbReference type="ChEBI" id="CHEBI:29105"/>
        <label>1</label>
        <note>catalytic</note>
    </ligand>
</feature>
<proteinExistence type="inferred from homology"/>
<feature type="binding site" evidence="10 11">
    <location>
        <position position="597"/>
    </location>
    <ligand>
        <name>L-methionine</name>
        <dbReference type="ChEBI" id="CHEBI:57844"/>
    </ligand>
</feature>
<dbReference type="PIRSF" id="PIRSF000382">
    <property type="entry name" value="MeTrfase_B12_ind"/>
    <property type="match status" value="1"/>
</dbReference>
<dbReference type="Pfam" id="PF01717">
    <property type="entry name" value="Meth_synt_2"/>
    <property type="match status" value="1"/>
</dbReference>
<keyword evidence="6 10" id="KW-0808">Transferase</keyword>
<comment type="cofactor">
    <cofactor evidence="12">
        <name>Zn(2+)</name>
        <dbReference type="ChEBI" id="CHEBI:29105"/>
    </cofactor>
    <text evidence="12">Binds 2 Zn(2+) ions per subunit.</text>
</comment>
<comment type="catalytic activity">
    <reaction evidence="10">
        <text>5-methyltetrahydropteroyltri-L-glutamate + L-homocysteine = tetrahydropteroyltri-L-glutamate + L-methionine</text>
        <dbReference type="Rhea" id="RHEA:21196"/>
        <dbReference type="ChEBI" id="CHEBI:57844"/>
        <dbReference type="ChEBI" id="CHEBI:58140"/>
        <dbReference type="ChEBI" id="CHEBI:58199"/>
        <dbReference type="ChEBI" id="CHEBI:58207"/>
        <dbReference type="EC" id="2.1.1.14"/>
    </reaction>
</comment>
<comment type="pathway">
    <text evidence="2 10">Amino-acid biosynthesis; L-methionine biosynthesis via de novo pathway; L-methionine from L-homocysteine (MetE route): step 1/1.</text>
</comment>
<feature type="binding site" evidence="12">
    <location>
        <position position="639"/>
    </location>
    <ligand>
        <name>Zn(2+)</name>
        <dbReference type="ChEBI" id="CHEBI:29105"/>
        <label>1</label>
        <note>catalytic</note>
    </ligand>
</feature>
<evidence type="ECO:0000256" key="4">
    <source>
        <dbReference type="ARBA" id="ARBA00022603"/>
    </source>
</evidence>
<keyword evidence="9 10" id="KW-0486">Methionine biosynthesis</keyword>
<dbReference type="STRING" id="477974.Daud_1996"/>
<evidence type="ECO:0000259" key="14">
    <source>
        <dbReference type="Pfam" id="PF01717"/>
    </source>
</evidence>
<feature type="binding site" evidence="10 11">
    <location>
        <position position="597"/>
    </location>
    <ligand>
        <name>L-homocysteine</name>
        <dbReference type="ChEBI" id="CHEBI:58199"/>
    </ligand>
</feature>
<dbReference type="SUPFAM" id="SSF51726">
    <property type="entry name" value="UROD/MetE-like"/>
    <property type="match status" value="2"/>
</dbReference>
<evidence type="ECO:0000313" key="17">
    <source>
        <dbReference type="Proteomes" id="UP000008544"/>
    </source>
</evidence>
<dbReference type="EMBL" id="CP000860">
    <property type="protein sequence ID" value="ACA60487.1"/>
    <property type="molecule type" value="Genomic_DNA"/>
</dbReference>
<dbReference type="GO" id="GO:0009086">
    <property type="term" value="P:methionine biosynthetic process"/>
    <property type="evidence" value="ECO:0007669"/>
    <property type="project" value="UniProtKB-UniRule"/>
</dbReference>
<dbReference type="AlphaFoldDB" id="B1I638"/>
<evidence type="ECO:0000256" key="10">
    <source>
        <dbReference type="HAMAP-Rule" id="MF_00172"/>
    </source>
</evidence>
<evidence type="ECO:0000256" key="7">
    <source>
        <dbReference type="ARBA" id="ARBA00022723"/>
    </source>
</evidence>
<feature type="binding site" evidence="10 11">
    <location>
        <position position="482"/>
    </location>
    <ligand>
        <name>L-methionine</name>
        <dbReference type="ChEBI" id="CHEBI:57844"/>
    </ligand>
</feature>
<dbReference type="InterPro" id="IPR038071">
    <property type="entry name" value="UROD/MetE-like_sf"/>
</dbReference>
<dbReference type="InterPro" id="IPR006276">
    <property type="entry name" value="Cobalamin-indep_Met_synthase"/>
</dbReference>
<dbReference type="NCBIfam" id="NF003556">
    <property type="entry name" value="PRK05222.1"/>
    <property type="match status" value="1"/>
</dbReference>